<evidence type="ECO:0000313" key="4">
    <source>
        <dbReference type="EMBL" id="MEE4540576.1"/>
    </source>
</evidence>
<evidence type="ECO:0000256" key="2">
    <source>
        <dbReference type="SAM" id="SignalP"/>
    </source>
</evidence>
<dbReference type="EMBL" id="JAZEWV010000001">
    <property type="protein sequence ID" value="MEE4540576.1"/>
    <property type="molecule type" value="Genomic_DNA"/>
</dbReference>
<dbReference type="Gene3D" id="2.120.10.10">
    <property type="match status" value="1"/>
</dbReference>
<comment type="caution">
    <text evidence="4">The sequence shown here is derived from an EMBL/GenBank/DDBJ whole genome shotgun (WGS) entry which is preliminary data.</text>
</comment>
<feature type="chain" id="PRO_5046434251" evidence="2">
    <location>
        <begin position="28"/>
        <end position="572"/>
    </location>
</feature>
<protein>
    <submittedName>
        <fullName evidence="4">RICIN domain-containing protein</fullName>
    </submittedName>
</protein>
<reference evidence="4 5" key="1">
    <citation type="submission" date="2023-12" db="EMBL/GenBank/DDBJ databases">
        <title>Streptomyces sp. V4-01.</title>
        <authorList>
            <person name="Somphong A."/>
            <person name="Phongsopitanun W."/>
        </authorList>
    </citation>
    <scope>NUCLEOTIDE SEQUENCE [LARGE SCALE GENOMIC DNA]</scope>
    <source>
        <strain evidence="4 5">V4-01</strain>
    </source>
</reference>
<dbReference type="CDD" id="cd00161">
    <property type="entry name" value="beta-trefoil_Ricin-like"/>
    <property type="match status" value="1"/>
</dbReference>
<proteinExistence type="predicted"/>
<keyword evidence="2" id="KW-0732">Signal</keyword>
<dbReference type="InterPro" id="IPR036278">
    <property type="entry name" value="Sialidase_sf"/>
</dbReference>
<sequence length="572" mass="58855">MRTGRNPLTPVVALASALLLSLLGVGAGLGADGAAAAAAASRAPAAAPGPAAASHTATGTVRPDATGTALRNGTGLYPRVIRLAHSGAANGQVIASVVDFDAAGGVGRVYRSNDGGATFGEIGGIHDPATVNGLCCSTLFELPRQIGAMPAGTLLWGASVGQSPAGRRMAIDVWQSQDHGATWSQLPPCQTAPNTGGLWEPQFDVDNEGDLVCHYSDETNPAAHSQSLEERFSSDGRTWGPVYPTVAPAGAALRPGMATVVQRPDGSHYMTYEVCGTGDRYDCAAHYRTSADGANWGPPTDTGPLITTETGQFFTHAPTVAWLNNGTAAGRLVLAGQQFREASGALSTTSGRTVLVNTENGGGYWFPVAAPVAVPSPDGSYCPNYSSPLLPSADGSRLLEIATDYVGSVCQPFYATGSAQGTQDSSGAGLTPGSTYRLINVISGDCLDVSADSRAAGGNIQQWTCNSLGPQNFRFTRTASGDFTLTGQNSGLCVTVAGASTSPGANVDQEPCTGSPAQRWQPLNQGDGYWTFRNTGSAQCLDVAAGSTTPGANVQQWTCNKLSPQIWKLEPR</sequence>
<evidence type="ECO:0000259" key="3">
    <source>
        <dbReference type="SMART" id="SM00458"/>
    </source>
</evidence>
<name>A0ABU7P446_9ACTN</name>
<feature type="domain" description="Ricin B lectin" evidence="3">
    <location>
        <begin position="433"/>
        <end position="570"/>
    </location>
</feature>
<accession>A0ABU7P446</accession>
<gene>
    <name evidence="4" type="ORF">V2S66_01165</name>
</gene>
<feature type="compositionally biased region" description="Low complexity" evidence="1">
    <location>
        <begin position="47"/>
        <end position="60"/>
    </location>
</feature>
<feature type="signal peptide" evidence="2">
    <location>
        <begin position="1"/>
        <end position="27"/>
    </location>
</feature>
<dbReference type="PANTHER" id="PTHR38792:SF3">
    <property type="entry name" value="BNR_ASP-BOX REPEAT DOMAIN PROTEIN (AFU_ORTHOLOGUE AFUA_7G06430)-RELATED"/>
    <property type="match status" value="1"/>
</dbReference>
<dbReference type="RefSeq" id="WP_330792400.1">
    <property type="nucleotide sequence ID" value="NZ_JAZEWV010000001.1"/>
</dbReference>
<dbReference type="Gene3D" id="2.80.10.50">
    <property type="match status" value="1"/>
</dbReference>
<dbReference type="CDD" id="cd15482">
    <property type="entry name" value="Sialidase_non-viral"/>
    <property type="match status" value="1"/>
</dbReference>
<dbReference type="PANTHER" id="PTHR38792">
    <property type="entry name" value="BNR/ASP-BOX REPEAT DOMAIN PROTEIN (AFU_ORTHOLOGUE AFUA_7G06430)-RELATED"/>
    <property type="match status" value="1"/>
</dbReference>
<dbReference type="SMART" id="SM00458">
    <property type="entry name" value="RICIN"/>
    <property type="match status" value="1"/>
</dbReference>
<dbReference type="SUPFAM" id="SSF50370">
    <property type="entry name" value="Ricin B-like lectins"/>
    <property type="match status" value="1"/>
</dbReference>
<dbReference type="PROSITE" id="PS50231">
    <property type="entry name" value="RICIN_B_LECTIN"/>
    <property type="match status" value="1"/>
</dbReference>
<dbReference type="InterPro" id="IPR000772">
    <property type="entry name" value="Ricin_B_lectin"/>
</dbReference>
<dbReference type="Proteomes" id="UP001344658">
    <property type="component" value="Unassembled WGS sequence"/>
</dbReference>
<evidence type="ECO:0000256" key="1">
    <source>
        <dbReference type="SAM" id="MobiDB-lite"/>
    </source>
</evidence>
<organism evidence="4 5">
    <name type="scientific">Actinacidiphila polyblastidii</name>
    <dbReference type="NCBI Taxonomy" id="3110430"/>
    <lineage>
        <taxon>Bacteria</taxon>
        <taxon>Bacillati</taxon>
        <taxon>Actinomycetota</taxon>
        <taxon>Actinomycetes</taxon>
        <taxon>Kitasatosporales</taxon>
        <taxon>Streptomycetaceae</taxon>
        <taxon>Actinacidiphila</taxon>
    </lineage>
</organism>
<keyword evidence="5" id="KW-1185">Reference proteome</keyword>
<dbReference type="SUPFAM" id="SSF50939">
    <property type="entry name" value="Sialidases"/>
    <property type="match status" value="1"/>
</dbReference>
<feature type="region of interest" description="Disordered" evidence="1">
    <location>
        <begin position="47"/>
        <end position="67"/>
    </location>
</feature>
<evidence type="ECO:0000313" key="5">
    <source>
        <dbReference type="Proteomes" id="UP001344658"/>
    </source>
</evidence>
<dbReference type="Pfam" id="PF14200">
    <property type="entry name" value="RicinB_lectin_2"/>
    <property type="match status" value="1"/>
</dbReference>
<dbReference type="InterPro" id="IPR035992">
    <property type="entry name" value="Ricin_B-like_lectins"/>
</dbReference>